<name>A0A8T1EEN9_9STRA</name>
<dbReference type="EMBL" id="RCMK01000050">
    <property type="protein sequence ID" value="KAG2951576.1"/>
    <property type="molecule type" value="Genomic_DNA"/>
</dbReference>
<organism evidence="1 2">
    <name type="scientific">Phytophthora cactorum</name>
    <dbReference type="NCBI Taxonomy" id="29920"/>
    <lineage>
        <taxon>Eukaryota</taxon>
        <taxon>Sar</taxon>
        <taxon>Stramenopiles</taxon>
        <taxon>Oomycota</taxon>
        <taxon>Peronosporomycetes</taxon>
        <taxon>Peronosporales</taxon>
        <taxon>Peronosporaceae</taxon>
        <taxon>Phytophthora</taxon>
    </lineage>
</organism>
<accession>A0A8T1EEN9</accession>
<protein>
    <submittedName>
        <fullName evidence="1">Uncharacterized protein</fullName>
    </submittedName>
</protein>
<gene>
    <name evidence="1" type="ORF">PC117_g3512</name>
</gene>
<dbReference type="Proteomes" id="UP000736787">
    <property type="component" value="Unassembled WGS sequence"/>
</dbReference>
<sequence length="240" mass="27536">MTQAVSCHQHLVTQLQATLHPGVTVVDVHPHPRVSRLMCLWVGARRWAISRRRYKHALMRAWQRQDKGQVERRVHKWKALSCHAAAGLKDPSWPRIRQIVGLTPWGEQLLYRLKLQVSSLCILEGHQWGVHTLHASARRRCIFIMSFGHARQWCRCAKFFSNGGSNWDCPKEAWNVISSLSIQHRPQRSVGAHGPSSALNDPVRFGPTCERYHYHVRALLGNRHGALLSQRVVMAGRLLR</sequence>
<dbReference type="AlphaFoldDB" id="A0A8T1EEN9"/>
<proteinExistence type="predicted"/>
<reference evidence="1" key="1">
    <citation type="submission" date="2018-10" db="EMBL/GenBank/DDBJ databases">
        <title>Effector identification in a new, highly contiguous assembly of the strawberry crown rot pathogen Phytophthora cactorum.</title>
        <authorList>
            <person name="Armitage A.D."/>
            <person name="Nellist C.F."/>
            <person name="Bates H."/>
            <person name="Vickerstaff R.J."/>
            <person name="Harrison R.J."/>
        </authorList>
    </citation>
    <scope>NUCLEOTIDE SEQUENCE</scope>
    <source>
        <strain evidence="1">4040</strain>
    </source>
</reference>
<evidence type="ECO:0000313" key="1">
    <source>
        <dbReference type="EMBL" id="KAG2951576.1"/>
    </source>
</evidence>
<evidence type="ECO:0000313" key="2">
    <source>
        <dbReference type="Proteomes" id="UP000736787"/>
    </source>
</evidence>
<comment type="caution">
    <text evidence="1">The sequence shown here is derived from an EMBL/GenBank/DDBJ whole genome shotgun (WGS) entry which is preliminary data.</text>
</comment>